<dbReference type="Proteomes" id="UP001623330">
    <property type="component" value="Unassembled WGS sequence"/>
</dbReference>
<dbReference type="PANTHER" id="PTHR11362">
    <property type="entry name" value="PHOSPHATIDYLETHANOLAMINE-BINDING PROTEIN"/>
    <property type="match status" value="1"/>
</dbReference>
<dbReference type="InterPro" id="IPR036610">
    <property type="entry name" value="PEBP-like_sf"/>
</dbReference>
<name>A0ABR4NZ45_9SACH</name>
<dbReference type="Pfam" id="PF01161">
    <property type="entry name" value="PBP"/>
    <property type="match status" value="1"/>
</dbReference>
<dbReference type="CDD" id="cd00866">
    <property type="entry name" value="PEBP_euk"/>
    <property type="match status" value="1"/>
</dbReference>
<protein>
    <submittedName>
        <fullName evidence="2">Carboxypeptidase Y inhibitor</fullName>
    </submittedName>
</protein>
<sequence length="197" mass="22089">MNYSVNTNQAIVDPLHKDEIIPDVIPDFTPAGIITAIYPGERAVTLGNELTPEQTSQRPDVHFTPNDPYKYEADDLFTLVLTDPDAPSRTDKKWSEFCHWVKTDIKLVPSPNVATTADLNNNGSTGIDYMGPGPPKDTGLHRYIFLLYKQNRPSSNFTKVKDRQNWGYGTPGTGVAKWAKENNLELLASNYFVCQKK</sequence>
<comment type="similarity">
    <text evidence="1">Belongs to the phosphatidylethanolamine-binding protein family.</text>
</comment>
<dbReference type="EMBL" id="JBEVYD010000003">
    <property type="protein sequence ID" value="KAL3234270.1"/>
    <property type="molecule type" value="Genomic_DNA"/>
</dbReference>
<dbReference type="PANTHER" id="PTHR11362:SF148">
    <property type="entry name" value="CARBOXYPEPTIDASE Y INHIBITOR"/>
    <property type="match status" value="1"/>
</dbReference>
<dbReference type="InterPro" id="IPR001858">
    <property type="entry name" value="Phosphatidylethanolamine-bd_CS"/>
</dbReference>
<dbReference type="InterPro" id="IPR008914">
    <property type="entry name" value="PEBP"/>
</dbReference>
<dbReference type="SUPFAM" id="SSF49777">
    <property type="entry name" value="PEBP-like"/>
    <property type="match status" value="1"/>
</dbReference>
<comment type="caution">
    <text evidence="2">The sequence shown here is derived from an EMBL/GenBank/DDBJ whole genome shotgun (WGS) entry which is preliminary data.</text>
</comment>
<gene>
    <name evidence="2" type="ORF">RNJ44_03032</name>
</gene>
<organism evidence="2 3">
    <name type="scientific">Nakaseomyces bracarensis</name>
    <dbReference type="NCBI Taxonomy" id="273131"/>
    <lineage>
        <taxon>Eukaryota</taxon>
        <taxon>Fungi</taxon>
        <taxon>Dikarya</taxon>
        <taxon>Ascomycota</taxon>
        <taxon>Saccharomycotina</taxon>
        <taxon>Saccharomycetes</taxon>
        <taxon>Saccharomycetales</taxon>
        <taxon>Saccharomycetaceae</taxon>
        <taxon>Nakaseomyces</taxon>
    </lineage>
</organism>
<reference evidence="2 3" key="1">
    <citation type="submission" date="2024-05" db="EMBL/GenBank/DDBJ databases">
        <title>Long read based assembly of the Candida bracarensis genome reveals expanded adhesin content.</title>
        <authorList>
            <person name="Marcet-Houben M."/>
            <person name="Ksiezopolska E."/>
            <person name="Gabaldon T."/>
        </authorList>
    </citation>
    <scope>NUCLEOTIDE SEQUENCE [LARGE SCALE GENOMIC DNA]</scope>
    <source>
        <strain evidence="2 3">CBM6</strain>
    </source>
</reference>
<evidence type="ECO:0000313" key="2">
    <source>
        <dbReference type="EMBL" id="KAL3234270.1"/>
    </source>
</evidence>
<keyword evidence="3" id="KW-1185">Reference proteome</keyword>
<dbReference type="Gene3D" id="3.90.280.10">
    <property type="entry name" value="PEBP-like"/>
    <property type="match status" value="1"/>
</dbReference>
<dbReference type="PROSITE" id="PS01220">
    <property type="entry name" value="PBP"/>
    <property type="match status" value="1"/>
</dbReference>
<proteinExistence type="inferred from homology"/>
<evidence type="ECO:0000313" key="3">
    <source>
        <dbReference type="Proteomes" id="UP001623330"/>
    </source>
</evidence>
<dbReference type="InterPro" id="IPR035810">
    <property type="entry name" value="PEBP_euk"/>
</dbReference>
<accession>A0ABR4NZ45</accession>
<evidence type="ECO:0000256" key="1">
    <source>
        <dbReference type="ARBA" id="ARBA00007091"/>
    </source>
</evidence>